<evidence type="ECO:0000259" key="4">
    <source>
        <dbReference type="Pfam" id="PF00884"/>
    </source>
</evidence>
<protein>
    <submittedName>
        <fullName evidence="5">Arylsulfatase</fullName>
        <ecNumber evidence="5">3.1.6.1</ecNumber>
    </submittedName>
</protein>
<dbReference type="InterPro" id="IPR024607">
    <property type="entry name" value="Sulfatase_CS"/>
</dbReference>
<organism evidence="5 6">
    <name type="scientific">Corynebacterium mendelii</name>
    <dbReference type="NCBI Taxonomy" id="2765362"/>
    <lineage>
        <taxon>Bacteria</taxon>
        <taxon>Bacillati</taxon>
        <taxon>Actinomycetota</taxon>
        <taxon>Actinomycetes</taxon>
        <taxon>Mycobacteriales</taxon>
        <taxon>Corynebacteriaceae</taxon>
        <taxon>Corynebacterium</taxon>
    </lineage>
</organism>
<comment type="similarity">
    <text evidence="1">Belongs to the sulfatase family.</text>
</comment>
<dbReference type="Pfam" id="PF00884">
    <property type="entry name" value="Sulfatase"/>
    <property type="match status" value="1"/>
</dbReference>
<evidence type="ECO:0000256" key="3">
    <source>
        <dbReference type="ARBA" id="ARBA00022801"/>
    </source>
</evidence>
<keyword evidence="6" id="KW-1185">Reference proteome</keyword>
<dbReference type="PROSITE" id="PS00149">
    <property type="entry name" value="SULFATASE_2"/>
    <property type="match status" value="1"/>
</dbReference>
<dbReference type="EMBL" id="JAFLEQ010000003">
    <property type="protein sequence ID" value="MBN9643228.1"/>
    <property type="molecule type" value="Genomic_DNA"/>
</dbReference>
<evidence type="ECO:0000256" key="2">
    <source>
        <dbReference type="ARBA" id="ARBA00022723"/>
    </source>
</evidence>
<evidence type="ECO:0000313" key="5">
    <source>
        <dbReference type="EMBL" id="MBN9643228.1"/>
    </source>
</evidence>
<dbReference type="SUPFAM" id="SSF53649">
    <property type="entry name" value="Alkaline phosphatase-like"/>
    <property type="match status" value="1"/>
</dbReference>
<dbReference type="RefSeq" id="WP_207117669.1">
    <property type="nucleotide sequence ID" value="NZ_JAFLEQ010000003.1"/>
</dbReference>
<dbReference type="PANTHER" id="PTHR45953">
    <property type="entry name" value="IDURONATE 2-SULFATASE"/>
    <property type="match status" value="1"/>
</dbReference>
<dbReference type="InterPro" id="IPR000917">
    <property type="entry name" value="Sulfatase_N"/>
</dbReference>
<dbReference type="PANTHER" id="PTHR45953:SF1">
    <property type="entry name" value="IDURONATE 2-SULFATASE"/>
    <property type="match status" value="1"/>
</dbReference>
<dbReference type="CDD" id="cd16022">
    <property type="entry name" value="sulfatase_like"/>
    <property type="match status" value="1"/>
</dbReference>
<dbReference type="NCBIfam" id="NF010322">
    <property type="entry name" value="PRK13759.1"/>
    <property type="match status" value="1"/>
</dbReference>
<sequence>MPKNFVLILTDQWRYDCLLNPSVVHTPFLDDLASQGTVADSAYSSCPTCVPARMSLLTGLKASNHRRVGYEDGVTFDVADTLAGCFSAAGYQTQAVGKMHVHPARCTAGFDNVILHDGYLHHNRQGRPDPRFTDDYTAWLYNQPTAGAFPDEYSNGVHCNAVPAAPWSGPERFHPTNWATDQAIDWLYRRDPTRPFLLFLSYHRPHAPYNPPAWAFDMYKDRPAATPVRGTWEQEVLADYRNNNSPQSLVADYPDDVVARAMAGYHGNITHLDAQIERFIEALSDFGLADETTIMFSSDHGDMMGDHGMWRKGLAYEGSSRIPLFATGGDVAPGHHVDGPVDIMDIMPTLVDLAGLPVPDGIDGVSFANQLTGGAATPQQSSRYLHGEHTILGQSQQWIVADGYKYIWWSATGVQQLFDLRRDEGETNDLLRNDTPPAETAGIADRMRGLLIRELTGREEGFVAEGRLVTGRQVHPVLEHCYPPQG</sequence>
<dbReference type="Proteomes" id="UP000664332">
    <property type="component" value="Unassembled WGS sequence"/>
</dbReference>
<dbReference type="GO" id="GO:0005737">
    <property type="term" value="C:cytoplasm"/>
    <property type="evidence" value="ECO:0007669"/>
    <property type="project" value="TreeGrafter"/>
</dbReference>
<proteinExistence type="inferred from homology"/>
<feature type="domain" description="Sulfatase N-terminal" evidence="4">
    <location>
        <begin position="3"/>
        <end position="355"/>
    </location>
</feature>
<dbReference type="AlphaFoldDB" id="A0A939DYB2"/>
<evidence type="ECO:0000313" key="6">
    <source>
        <dbReference type="Proteomes" id="UP000664332"/>
    </source>
</evidence>
<name>A0A939DYB2_9CORY</name>
<dbReference type="InterPro" id="IPR017850">
    <property type="entry name" value="Alkaline_phosphatase_core_sf"/>
</dbReference>
<dbReference type="EC" id="3.1.6.1" evidence="5"/>
<accession>A0A939DYB2</accession>
<keyword evidence="2" id="KW-0479">Metal-binding</keyword>
<reference evidence="5" key="1">
    <citation type="submission" date="2021-03" db="EMBL/GenBank/DDBJ databases">
        <authorList>
            <person name="Sun Q."/>
        </authorList>
    </citation>
    <scope>NUCLEOTIDE SEQUENCE</scope>
    <source>
        <strain evidence="5">CCM 8862</strain>
    </source>
</reference>
<dbReference type="Gene3D" id="3.40.720.10">
    <property type="entry name" value="Alkaline Phosphatase, subunit A"/>
    <property type="match status" value="1"/>
</dbReference>
<gene>
    <name evidence="5" type="ORF">JZY06_01060</name>
</gene>
<comment type="caution">
    <text evidence="5">The sequence shown here is derived from an EMBL/GenBank/DDBJ whole genome shotgun (WGS) entry which is preliminary data.</text>
</comment>
<dbReference type="GO" id="GO:0046872">
    <property type="term" value="F:metal ion binding"/>
    <property type="evidence" value="ECO:0007669"/>
    <property type="project" value="UniProtKB-KW"/>
</dbReference>
<evidence type="ECO:0000256" key="1">
    <source>
        <dbReference type="ARBA" id="ARBA00008779"/>
    </source>
</evidence>
<dbReference type="GO" id="GO:0004065">
    <property type="term" value="F:arylsulfatase activity"/>
    <property type="evidence" value="ECO:0007669"/>
    <property type="project" value="UniProtKB-EC"/>
</dbReference>
<keyword evidence="3 5" id="KW-0378">Hydrolase</keyword>